<evidence type="ECO:0000313" key="1">
    <source>
        <dbReference type="EMBL" id="MBS0022594.1"/>
    </source>
</evidence>
<sequence length="115" mass="12070">MTPLGPRAAGAAVLQVRGEYALPVTPRDLHTEAPRPREGGIVAQLRSAGLGGSSYVVAPAGVAPSAIVLEYGDGRERHWRRGRGTSGDLVPYVLVDDTGSTGYITENSCLKQQKA</sequence>
<gene>
    <name evidence="1" type="ORF">KE274_00585</name>
</gene>
<reference evidence="1 2" key="1">
    <citation type="submission" date="2021-04" db="EMBL/GenBank/DDBJ databases">
        <title>Whole genome analysis of root endophytic bacterium Microbacterium paraoxydans ku-mp colonizing RP-bio226 rice variety.</title>
        <authorList>
            <person name="Ulaganathan K."/>
            <person name="Latha B."/>
        </authorList>
    </citation>
    <scope>NUCLEOTIDE SEQUENCE [LARGE SCALE GENOMIC DNA]</scope>
    <source>
        <strain evidence="2">ku-mp</strain>
    </source>
</reference>
<proteinExistence type="predicted"/>
<keyword evidence="2" id="KW-1185">Reference proteome</keyword>
<dbReference type="Proteomes" id="UP000678243">
    <property type="component" value="Unassembled WGS sequence"/>
</dbReference>
<comment type="caution">
    <text evidence="1">The sequence shown here is derived from an EMBL/GenBank/DDBJ whole genome shotgun (WGS) entry which is preliminary data.</text>
</comment>
<dbReference type="EMBL" id="JAGTUK010000001">
    <property type="protein sequence ID" value="MBS0022594.1"/>
    <property type="molecule type" value="Genomic_DNA"/>
</dbReference>
<accession>A0ABS5II04</accession>
<dbReference type="RefSeq" id="WP_211539832.1">
    <property type="nucleotide sequence ID" value="NZ_JAGTUK010000001.1"/>
</dbReference>
<evidence type="ECO:0000313" key="2">
    <source>
        <dbReference type="Proteomes" id="UP000678243"/>
    </source>
</evidence>
<protein>
    <submittedName>
        <fullName evidence="1">Uncharacterized protein</fullName>
    </submittedName>
</protein>
<organism evidence="1 2">
    <name type="scientific">Microbacterium paraoxydans</name>
    <dbReference type="NCBI Taxonomy" id="199592"/>
    <lineage>
        <taxon>Bacteria</taxon>
        <taxon>Bacillati</taxon>
        <taxon>Actinomycetota</taxon>
        <taxon>Actinomycetes</taxon>
        <taxon>Micrococcales</taxon>
        <taxon>Microbacteriaceae</taxon>
        <taxon>Microbacterium</taxon>
    </lineage>
</organism>
<name>A0ABS5II04_9MICO</name>